<sequence>MNTLRCDILILGAGPAGMAAALSAAACDKQVIILDDNPAPGGQIWRAGPQATQPALARRYRDAIAASAAIRVVNGARLIARPSAHSVLFETADGGGVVCWQKLILCCGARELSLPFPGWTLPGVTGAGGLQAQIKQGLSLKGEKGGDCRQRSATAGGGGYGEQGRRRRDEYH</sequence>
<dbReference type="PANTHER" id="PTHR42949:SF3">
    <property type="entry name" value="ANAEROBIC GLYCEROL-3-PHOSPHATE DEHYDROGENASE SUBUNIT B"/>
    <property type="match status" value="1"/>
</dbReference>
<organism evidence="5 6">
    <name type="scientific">Klebsiella variicola</name>
    <dbReference type="NCBI Taxonomy" id="244366"/>
    <lineage>
        <taxon>Bacteria</taxon>
        <taxon>Pseudomonadati</taxon>
        <taxon>Pseudomonadota</taxon>
        <taxon>Gammaproteobacteria</taxon>
        <taxon>Enterobacterales</taxon>
        <taxon>Enterobacteriaceae</taxon>
        <taxon>Klebsiella/Raoultella group</taxon>
        <taxon>Klebsiella</taxon>
        <taxon>Klebsiella pneumoniae complex</taxon>
    </lineage>
</organism>
<dbReference type="EMBL" id="UGKR01000003">
    <property type="protein sequence ID" value="STS88133.1"/>
    <property type="molecule type" value="Genomic_DNA"/>
</dbReference>
<feature type="chain" id="PRO_5028979132" evidence="3">
    <location>
        <begin position="27"/>
        <end position="172"/>
    </location>
</feature>
<dbReference type="PANTHER" id="PTHR42949">
    <property type="entry name" value="ANAEROBIC GLYCEROL-3-PHOSPHATE DEHYDROGENASE SUBUNIT B"/>
    <property type="match status" value="1"/>
</dbReference>
<dbReference type="PROSITE" id="PS51257">
    <property type="entry name" value="PROKAR_LIPOPROTEIN"/>
    <property type="match status" value="1"/>
</dbReference>
<dbReference type="Pfam" id="PF07992">
    <property type="entry name" value="Pyr_redox_2"/>
    <property type="match status" value="1"/>
</dbReference>
<dbReference type="PRINTS" id="PR00469">
    <property type="entry name" value="PNDRDTASEII"/>
</dbReference>
<dbReference type="PRINTS" id="PR00368">
    <property type="entry name" value="FADPNR"/>
</dbReference>
<gene>
    <name evidence="5" type="ORF">NCTC9177_01970</name>
</gene>
<comment type="caution">
    <text evidence="5">The sequence shown here is derived from an EMBL/GenBank/DDBJ whole genome shotgun (WGS) entry which is preliminary data.</text>
</comment>
<evidence type="ECO:0000259" key="4">
    <source>
        <dbReference type="Pfam" id="PF07992"/>
    </source>
</evidence>
<protein>
    <submittedName>
        <fullName evidence="5">Pyridine nucleotide-disulfide oxidoreductase</fullName>
    </submittedName>
</protein>
<dbReference type="Gene3D" id="3.50.50.60">
    <property type="entry name" value="FAD/NAD(P)-binding domain"/>
    <property type="match status" value="1"/>
</dbReference>
<dbReference type="AlphaFoldDB" id="A0A7H4MCT3"/>
<evidence type="ECO:0000313" key="6">
    <source>
        <dbReference type="Proteomes" id="UP000254545"/>
    </source>
</evidence>
<reference evidence="5 6" key="1">
    <citation type="submission" date="2018-06" db="EMBL/GenBank/DDBJ databases">
        <authorList>
            <consortium name="Pathogen Informatics"/>
            <person name="Doyle S."/>
        </authorList>
    </citation>
    <scope>NUCLEOTIDE SEQUENCE [LARGE SCALE GENOMIC DNA]</scope>
    <source>
        <strain evidence="5 6">NCTC9177</strain>
    </source>
</reference>
<evidence type="ECO:0000313" key="5">
    <source>
        <dbReference type="EMBL" id="STS88133.1"/>
    </source>
</evidence>
<name>A0A7H4MCT3_KLEVA</name>
<dbReference type="InterPro" id="IPR036188">
    <property type="entry name" value="FAD/NAD-bd_sf"/>
</dbReference>
<keyword evidence="1" id="KW-0560">Oxidoreductase</keyword>
<proteinExistence type="predicted"/>
<evidence type="ECO:0000256" key="1">
    <source>
        <dbReference type="ARBA" id="ARBA00023002"/>
    </source>
</evidence>
<keyword evidence="3" id="KW-0732">Signal</keyword>
<feature type="domain" description="FAD/NAD(P)-binding" evidence="4">
    <location>
        <begin position="7"/>
        <end position="158"/>
    </location>
</feature>
<dbReference type="SUPFAM" id="SSF51971">
    <property type="entry name" value="Nucleotide-binding domain"/>
    <property type="match status" value="1"/>
</dbReference>
<dbReference type="InterPro" id="IPR023753">
    <property type="entry name" value="FAD/NAD-binding_dom"/>
</dbReference>
<feature type="compositionally biased region" description="Basic and acidic residues" evidence="2">
    <location>
        <begin position="163"/>
        <end position="172"/>
    </location>
</feature>
<dbReference type="Proteomes" id="UP000254545">
    <property type="component" value="Unassembled WGS sequence"/>
</dbReference>
<feature type="signal peptide" evidence="3">
    <location>
        <begin position="1"/>
        <end position="26"/>
    </location>
</feature>
<dbReference type="GO" id="GO:0016491">
    <property type="term" value="F:oxidoreductase activity"/>
    <property type="evidence" value="ECO:0007669"/>
    <property type="project" value="UniProtKB-KW"/>
</dbReference>
<evidence type="ECO:0000256" key="2">
    <source>
        <dbReference type="SAM" id="MobiDB-lite"/>
    </source>
</evidence>
<evidence type="ECO:0000256" key="3">
    <source>
        <dbReference type="SAM" id="SignalP"/>
    </source>
</evidence>
<dbReference type="InterPro" id="IPR051691">
    <property type="entry name" value="Metab_Enz_Cyan_OpOx_G3PDH"/>
</dbReference>
<feature type="region of interest" description="Disordered" evidence="2">
    <location>
        <begin position="141"/>
        <end position="172"/>
    </location>
</feature>
<accession>A0A7H4MCT3</accession>
<feature type="compositionally biased region" description="Basic and acidic residues" evidence="2">
    <location>
        <begin position="141"/>
        <end position="150"/>
    </location>
</feature>